<reference evidence="5 6" key="1">
    <citation type="journal article" date="2008" name="Nature">
        <title>The Trichoplax genome and the nature of placozoans.</title>
        <authorList>
            <person name="Srivastava M."/>
            <person name="Begovic E."/>
            <person name="Chapman J."/>
            <person name="Putnam N.H."/>
            <person name="Hellsten U."/>
            <person name="Kawashima T."/>
            <person name="Kuo A."/>
            <person name="Mitros T."/>
            <person name="Salamov A."/>
            <person name="Carpenter M.L."/>
            <person name="Signorovitch A.Y."/>
            <person name="Moreno M.A."/>
            <person name="Kamm K."/>
            <person name="Grimwood J."/>
            <person name="Schmutz J."/>
            <person name="Shapiro H."/>
            <person name="Grigoriev I.V."/>
            <person name="Buss L.W."/>
            <person name="Schierwater B."/>
            <person name="Dellaporta S.L."/>
            <person name="Rokhsar D.S."/>
        </authorList>
    </citation>
    <scope>NUCLEOTIDE SEQUENCE [LARGE SCALE GENOMIC DNA]</scope>
    <source>
        <strain evidence="5 6">Grell-BS-1999</strain>
    </source>
</reference>
<feature type="region of interest" description="Disordered" evidence="4">
    <location>
        <begin position="1"/>
        <end position="24"/>
    </location>
</feature>
<evidence type="ECO:0000313" key="6">
    <source>
        <dbReference type="Proteomes" id="UP000009022"/>
    </source>
</evidence>
<dbReference type="InterPro" id="IPR019734">
    <property type="entry name" value="TPR_rpt"/>
</dbReference>
<feature type="repeat" description="TPR" evidence="3">
    <location>
        <begin position="379"/>
        <end position="412"/>
    </location>
</feature>
<dbReference type="KEGG" id="tad:TRIADDRAFT_54078"/>
<feature type="compositionally biased region" description="Basic and acidic residues" evidence="4">
    <location>
        <begin position="607"/>
        <end position="617"/>
    </location>
</feature>
<dbReference type="GeneID" id="6752012"/>
<evidence type="ECO:0000256" key="2">
    <source>
        <dbReference type="ARBA" id="ARBA00022803"/>
    </source>
</evidence>
<dbReference type="PANTHER" id="PTHR45641:SF1">
    <property type="entry name" value="AAA+ ATPASE DOMAIN-CONTAINING PROTEIN"/>
    <property type="match status" value="1"/>
</dbReference>
<dbReference type="eggNOG" id="KOG1840">
    <property type="taxonomic scope" value="Eukaryota"/>
</dbReference>
<evidence type="ECO:0000313" key="5">
    <source>
        <dbReference type="EMBL" id="EDV26803.1"/>
    </source>
</evidence>
<dbReference type="SMART" id="SM00028">
    <property type="entry name" value="TPR"/>
    <property type="match status" value="11"/>
</dbReference>
<keyword evidence="2 3" id="KW-0802">TPR repeat</keyword>
<dbReference type="Pfam" id="PF13374">
    <property type="entry name" value="TPR_10"/>
    <property type="match status" value="1"/>
</dbReference>
<dbReference type="OrthoDB" id="431454at2759"/>
<evidence type="ECO:0000256" key="3">
    <source>
        <dbReference type="PROSITE-ProRule" id="PRU00339"/>
    </source>
</evidence>
<dbReference type="Pfam" id="PF13424">
    <property type="entry name" value="TPR_12"/>
    <property type="match status" value="4"/>
</dbReference>
<dbReference type="Proteomes" id="UP000009022">
    <property type="component" value="Unassembled WGS sequence"/>
</dbReference>
<name>B3RR18_TRIAD</name>
<feature type="repeat" description="TPR" evidence="3">
    <location>
        <begin position="421"/>
        <end position="454"/>
    </location>
</feature>
<feature type="region of interest" description="Disordered" evidence="4">
    <location>
        <begin position="861"/>
        <end position="891"/>
    </location>
</feature>
<feature type="compositionally biased region" description="Basic and acidic residues" evidence="4">
    <location>
        <begin position="880"/>
        <end position="891"/>
    </location>
</feature>
<dbReference type="InterPro" id="IPR027417">
    <property type="entry name" value="P-loop_NTPase"/>
</dbReference>
<proteinExistence type="predicted"/>
<dbReference type="EMBL" id="DS985243">
    <property type="protein sequence ID" value="EDV26803.1"/>
    <property type="molecule type" value="Genomic_DNA"/>
</dbReference>
<dbReference type="Gene3D" id="1.25.40.10">
    <property type="entry name" value="Tetratricopeptide repeat domain"/>
    <property type="match status" value="3"/>
</dbReference>
<feature type="repeat" description="TPR" evidence="3">
    <location>
        <begin position="127"/>
        <end position="160"/>
    </location>
</feature>
<feature type="compositionally biased region" description="Basic and acidic residues" evidence="4">
    <location>
        <begin position="11"/>
        <end position="22"/>
    </location>
</feature>
<feature type="repeat" description="TPR" evidence="3">
    <location>
        <begin position="295"/>
        <end position="328"/>
    </location>
</feature>
<keyword evidence="1" id="KW-0677">Repeat</keyword>
<dbReference type="SUPFAM" id="SSF48452">
    <property type="entry name" value="TPR-like"/>
    <property type="match status" value="2"/>
</dbReference>
<keyword evidence="6" id="KW-1185">Reference proteome</keyword>
<feature type="region of interest" description="Disordered" evidence="4">
    <location>
        <begin position="607"/>
        <end position="629"/>
    </location>
</feature>
<organism evidence="5 6">
    <name type="scientific">Trichoplax adhaerens</name>
    <name type="common">Trichoplax reptans</name>
    <dbReference type="NCBI Taxonomy" id="10228"/>
    <lineage>
        <taxon>Eukaryota</taxon>
        <taxon>Metazoa</taxon>
        <taxon>Placozoa</taxon>
        <taxon>Uniplacotomia</taxon>
        <taxon>Trichoplacea</taxon>
        <taxon>Trichoplacidae</taxon>
        <taxon>Trichoplax</taxon>
    </lineage>
</organism>
<dbReference type="CTD" id="6752012"/>
<dbReference type="PhylomeDB" id="B3RR18"/>
<evidence type="ECO:0000256" key="4">
    <source>
        <dbReference type="SAM" id="MobiDB-lite"/>
    </source>
</evidence>
<evidence type="ECO:0008006" key="7">
    <source>
        <dbReference type="Google" id="ProtNLM"/>
    </source>
</evidence>
<accession>B3RR18</accession>
<dbReference type="InterPro" id="IPR011990">
    <property type="entry name" value="TPR-like_helical_dom_sf"/>
</dbReference>
<dbReference type="RefSeq" id="XP_002110799.1">
    <property type="nucleotide sequence ID" value="XM_002110763.1"/>
</dbReference>
<dbReference type="HOGENOM" id="CLU_245785_0_0_1"/>
<dbReference type="PANTHER" id="PTHR45641">
    <property type="entry name" value="TETRATRICOPEPTIDE REPEAT PROTEIN (AFU_ORTHOLOGUE AFUA_6G03870)"/>
    <property type="match status" value="1"/>
</dbReference>
<dbReference type="InParanoid" id="B3RR18"/>
<dbReference type="SUPFAM" id="SSF52540">
    <property type="entry name" value="P-loop containing nucleoside triphosphate hydrolases"/>
    <property type="match status" value="1"/>
</dbReference>
<evidence type="ECO:0000256" key="1">
    <source>
        <dbReference type="ARBA" id="ARBA00022737"/>
    </source>
</evidence>
<protein>
    <recommendedName>
        <fullName evidence="7">Nephrocystin-3</fullName>
    </recommendedName>
</protein>
<sequence length="1564" mass="180469">MENQEGGNLLRSHDSSNEENQPKVKAIRSGGMKVNVFLTREIQSKRQMGRYYFQQGEYQSALINYKAILDKMVDPVDITIEQDCYQCDILLDISDTLREQYHYDDAQEYCIQAEKIAKKVKDKLRLAKCYDNHGKLNTIRNHYQQALEDFNQALEFKLSLLDDRNLHVSDTYHSIATVLYLVDENSQALVMYQKSLNIRLNLLGDENLYVAYSYHGIANIYRKQHQYDDALTMYQKSLLIQLAILGYNHVSLVGIYNAIATLHCSPSKCNNAVKIYQKSLDMKLEIFNKYHLDIADTYHGIGNVNYLQSRYDDALKLYQMALDIRLKLVGNCNLYIAQSYYAMGNIYYYQDKIEEAQEMHEKSFNIRLALLSDNHLLVAQSYYMLGQIYLSLANYSDALSYHQKCLNIRLKVLDDENLLVAHSYHAIASIYHKQSDYDTALTMYKKSVQIKLQLFGNNYDVAYTYDSISSLYLDLGQHYDALSWCQKSLTIGLTLFGENNPFIANLYDKIATICERQEKFSEAATAHQISSNDNNDIPLEKFNRILNEDQADGNIDSSDLEYSWAIPSTPKTPIKEISIDEFIDLYQKNGNSSKRDKVMMDALSDSIEEKEVQETNDKNNNSTRSRSDSRVLLKVTEESIEKMIEELSDPEDAQEKVLSITGGMLYKSDYDDENVRQCQFGARTILDFTEDLNEGTIQNWRDIGGSIDCFQDSLRTTLKTIIESSEGEDNDLSEMQEQSVNVDTENHANGKKEGVTEDNFLSNLFKIVIDSKRRNDFVRLMFIGLSNAGKSSVIRILTQNGIIENLQSTKIINTNNEVVNLIHDDSSTNPWICDFIKVLNQKLATSIDSVKRELIKNLPAAHDGNGVDAKNNNNSSITNDHGENKHLSGTEKKAEIVKDPYLVIDREKKEVIQMVVDHQQEDQIETRHVAHNSTTLLVNSSSEETTLSTHISNQYQALGKLAVNKYFRSILEALEATVQVNHDRYGSLWEFCGQTMYRCLHYPFIPGRGIYILVLNVTSDLSNTQDDQSANIADLEGLHEWLTLIIGSSDNREQIKMTVDGIDEEYSWPVIVLVASYIDSAREQYQLEQRFKQVEQQLISSLPPLYRCHIYSSGILFNCNPNDNSQATVSQRLQSSRNLLHIVGKITDILPFMNDLIPIRWYMMTILLQPKPFTNKENNTMFPNGMKQNISNPVSNIMTMQQMQQFAIDHGLYKDDQDLHDMLMYLHDFGKILYCYHKVDDRIIVTNINWLLNILYTISALEEHQFHSAAIRHDYQVARTTGKMSELCLNYAIKRFHLGSNEKEIILRLMAYYHIACQIKSNRIDHQNEERQFFVPYILQTNTNELELTGYHRSNWLYIGFDRNDMNCIPDAIFYCLLVSCLNQWNNPQIKVFNQCAQYSLQDEDYEIIVRKERSYIGLQYCYQIIEDKDLADLVLNNIKLSISDKRPHDMIREQLSEIVAKRMSKFKKASCQYYVKCPKCLLPTCTARCYQNNPCVIRCQCNQVFKSKSVEEWMMGKSIDLCMEKDLNSKEGPTESLSSIPVKTAEKLRRSVSIRARRYCDVQ</sequence>
<dbReference type="PROSITE" id="PS50005">
    <property type="entry name" value="TPR"/>
    <property type="match status" value="4"/>
</dbReference>
<gene>
    <name evidence="5" type="ORF">TRIADDRAFT_54078</name>
</gene>
<feature type="compositionally biased region" description="Polar residues" evidence="4">
    <location>
        <begin position="870"/>
        <end position="879"/>
    </location>
</feature>